<reference evidence="15 18" key="2">
    <citation type="submission" date="2018-06" db="EMBL/GenBank/DDBJ databases">
        <authorList>
            <consortium name="Pathogen Informatics"/>
            <person name="Doyle S."/>
        </authorList>
    </citation>
    <scope>NUCLEOTIDE SEQUENCE [LARGE SCALE GENOMIC DNA]</scope>
    <source>
        <strain evidence="15 18">NCTC8684</strain>
    </source>
</reference>
<evidence type="ECO:0000313" key="18">
    <source>
        <dbReference type="Proteomes" id="UP000254029"/>
    </source>
</evidence>
<evidence type="ECO:0000256" key="7">
    <source>
        <dbReference type="ARBA" id="ARBA00022679"/>
    </source>
</evidence>
<dbReference type="NCBIfam" id="NF011034">
    <property type="entry name" value="PRK14464.1"/>
    <property type="match status" value="1"/>
</dbReference>
<comment type="subcellular location">
    <subcellularLocation>
        <location evidence="2">Cytoplasm</location>
    </subcellularLocation>
</comment>
<proteinExistence type="inferred from homology"/>
<evidence type="ECO:0000256" key="1">
    <source>
        <dbReference type="ARBA" id="ARBA00001966"/>
    </source>
</evidence>
<evidence type="ECO:0000256" key="3">
    <source>
        <dbReference type="ARBA" id="ARBA00007544"/>
    </source>
</evidence>
<dbReference type="GO" id="GO:0070475">
    <property type="term" value="P:rRNA base methylation"/>
    <property type="evidence" value="ECO:0007669"/>
    <property type="project" value="TreeGrafter"/>
</dbReference>
<name>A0A1R0MEG3_CHRVL</name>
<dbReference type="EMBL" id="NHOO01000011">
    <property type="protein sequence ID" value="OVE47497.1"/>
    <property type="molecule type" value="Genomic_DNA"/>
</dbReference>
<evidence type="ECO:0000313" key="16">
    <source>
        <dbReference type="EMBL" id="VEB42709.1"/>
    </source>
</evidence>
<dbReference type="SFLD" id="SFLDF00275">
    <property type="entry name" value="adenosine_C2_methyltransferase"/>
    <property type="match status" value="1"/>
</dbReference>
<keyword evidence="6 14" id="KW-0489">Methyltransferase</keyword>
<evidence type="ECO:0000313" key="19">
    <source>
        <dbReference type="Proteomes" id="UP000275777"/>
    </source>
</evidence>
<dbReference type="AlphaFoldDB" id="A0A1R0MEG3"/>
<keyword evidence="12" id="KW-1015">Disulfide bond</keyword>
<evidence type="ECO:0000256" key="8">
    <source>
        <dbReference type="ARBA" id="ARBA00022691"/>
    </source>
</evidence>
<keyword evidence="11" id="KW-0411">Iron-sulfur</keyword>
<dbReference type="Proteomes" id="UP000196342">
    <property type="component" value="Unassembled WGS sequence"/>
</dbReference>
<keyword evidence="8" id="KW-0949">S-adenosyl-L-methionine</keyword>
<evidence type="ECO:0000256" key="9">
    <source>
        <dbReference type="ARBA" id="ARBA00022723"/>
    </source>
</evidence>
<dbReference type="Gene3D" id="3.20.20.70">
    <property type="entry name" value="Aldolase class I"/>
    <property type="match status" value="1"/>
</dbReference>
<evidence type="ECO:0000313" key="14">
    <source>
        <dbReference type="EMBL" id="OVE47497.1"/>
    </source>
</evidence>
<dbReference type="GO" id="GO:0046872">
    <property type="term" value="F:metal ion binding"/>
    <property type="evidence" value="ECO:0007669"/>
    <property type="project" value="UniProtKB-KW"/>
</dbReference>
<dbReference type="InterPro" id="IPR007197">
    <property type="entry name" value="rSAM"/>
</dbReference>
<dbReference type="EMBL" id="LR134182">
    <property type="protein sequence ID" value="VEB42709.1"/>
    <property type="molecule type" value="Genomic_DNA"/>
</dbReference>
<keyword evidence="4" id="KW-0004">4Fe-4S</keyword>
<evidence type="ECO:0000256" key="10">
    <source>
        <dbReference type="ARBA" id="ARBA00023004"/>
    </source>
</evidence>
<evidence type="ECO:0000256" key="12">
    <source>
        <dbReference type="ARBA" id="ARBA00023157"/>
    </source>
</evidence>
<dbReference type="SFLD" id="SFLDG01062">
    <property type="entry name" value="methyltransferase_(Class_A)"/>
    <property type="match status" value="1"/>
</dbReference>
<evidence type="ECO:0000313" key="15">
    <source>
        <dbReference type="EMBL" id="SUX32598.1"/>
    </source>
</evidence>
<keyword evidence="7 14" id="KW-0808">Transferase</keyword>
<gene>
    <name evidence="15" type="primary">rlmN_1</name>
    <name evidence="14" type="ORF">CBW21_14545</name>
    <name evidence="15" type="ORF">NCTC8684_01678</name>
    <name evidence="16" type="ORF">NCTC9695_03159</name>
</gene>
<evidence type="ECO:0000256" key="11">
    <source>
        <dbReference type="ARBA" id="ARBA00023014"/>
    </source>
</evidence>
<evidence type="ECO:0000256" key="2">
    <source>
        <dbReference type="ARBA" id="ARBA00004496"/>
    </source>
</evidence>
<keyword evidence="5" id="KW-0963">Cytoplasm</keyword>
<organism evidence="14 17">
    <name type="scientific">Chromobacterium violaceum</name>
    <dbReference type="NCBI Taxonomy" id="536"/>
    <lineage>
        <taxon>Bacteria</taxon>
        <taxon>Pseudomonadati</taxon>
        <taxon>Pseudomonadota</taxon>
        <taxon>Betaproteobacteria</taxon>
        <taxon>Neisseriales</taxon>
        <taxon>Chromobacteriaceae</taxon>
        <taxon>Chromobacterium</taxon>
    </lineage>
</organism>
<sequence>MHIQEFHQALADIGARPCHIGRINRAWLKGLPLDAGTRHQKSEDYFPLSVREGLPPIAARIEKLARIHSRHDADDGSLRLLVELGDGQMVESVLLPRDGLCVSSQVGCAVGCTFCMTGKSGLLRQLGSAEIAAQVALARRIRPVKKVVFMGMGEPAHNMENVLEAIQWLGTDGNIGHKNLVFSTVGDARVFERLPQLEVKPALALSLHTTRADLREQLLPRAPRIAPAELVELGEAYARRVGYPIQYQWTLLAGVNDSQEEMDAAARLLKGKYGVLNIIPYNSVEGDRFQRPSSERVQAIKRYLHDNGVLTKVRDSAGQDVDGGCGQLRARAAHVIDASRLRRREQAGVSAG</sequence>
<dbReference type="PANTHER" id="PTHR30544">
    <property type="entry name" value="23S RRNA METHYLTRANSFERASE"/>
    <property type="match status" value="1"/>
</dbReference>
<dbReference type="GO" id="GO:0051539">
    <property type="term" value="F:4 iron, 4 sulfur cluster binding"/>
    <property type="evidence" value="ECO:0007669"/>
    <property type="project" value="UniProtKB-KW"/>
</dbReference>
<dbReference type="PROSITE" id="PS51918">
    <property type="entry name" value="RADICAL_SAM"/>
    <property type="match status" value="1"/>
</dbReference>
<dbReference type="Pfam" id="PF04055">
    <property type="entry name" value="Radical_SAM"/>
    <property type="match status" value="1"/>
</dbReference>
<dbReference type="GO" id="GO:0030488">
    <property type="term" value="P:tRNA methylation"/>
    <property type="evidence" value="ECO:0007669"/>
    <property type="project" value="TreeGrafter"/>
</dbReference>
<dbReference type="GO" id="GO:0008173">
    <property type="term" value="F:RNA methyltransferase activity"/>
    <property type="evidence" value="ECO:0007669"/>
    <property type="project" value="InterPro"/>
</dbReference>
<dbReference type="SFLD" id="SFLDS00029">
    <property type="entry name" value="Radical_SAM"/>
    <property type="match status" value="1"/>
</dbReference>
<accession>A0A202B7E2</accession>
<keyword evidence="10" id="KW-0408">Iron</keyword>
<evidence type="ECO:0000256" key="4">
    <source>
        <dbReference type="ARBA" id="ARBA00022485"/>
    </source>
</evidence>
<dbReference type="EC" id="2.1.1.192" evidence="15"/>
<evidence type="ECO:0000256" key="5">
    <source>
        <dbReference type="ARBA" id="ARBA00022490"/>
    </source>
</evidence>
<dbReference type="EMBL" id="UIGR01000001">
    <property type="protein sequence ID" value="SUX32598.1"/>
    <property type="molecule type" value="Genomic_DNA"/>
</dbReference>
<dbReference type="GO" id="GO:0005737">
    <property type="term" value="C:cytoplasm"/>
    <property type="evidence" value="ECO:0007669"/>
    <property type="project" value="UniProtKB-SubCell"/>
</dbReference>
<comment type="cofactor">
    <cofactor evidence="1">
        <name>[4Fe-4S] cluster</name>
        <dbReference type="ChEBI" id="CHEBI:49883"/>
    </cofactor>
</comment>
<evidence type="ECO:0000313" key="17">
    <source>
        <dbReference type="Proteomes" id="UP000196342"/>
    </source>
</evidence>
<dbReference type="InterPro" id="IPR040072">
    <property type="entry name" value="Methyltransferase_A"/>
</dbReference>
<protein>
    <submittedName>
        <fullName evidence="15">Ribosomal RNA large subunit methyltransferase N</fullName>
        <ecNumber evidence="15">2.1.1.192</ecNumber>
    </submittedName>
    <submittedName>
        <fullName evidence="14">rRNA methyltransferase</fullName>
    </submittedName>
</protein>
<dbReference type="Proteomes" id="UP000254029">
    <property type="component" value="Unassembled WGS sequence"/>
</dbReference>
<evidence type="ECO:0000256" key="6">
    <source>
        <dbReference type="ARBA" id="ARBA00022603"/>
    </source>
</evidence>
<reference evidence="16 19" key="3">
    <citation type="submission" date="2018-12" db="EMBL/GenBank/DDBJ databases">
        <authorList>
            <consortium name="Pathogen Informatics"/>
        </authorList>
    </citation>
    <scope>NUCLEOTIDE SEQUENCE [LARGE SCALE GENOMIC DNA]</scope>
    <source>
        <strain evidence="16 19">NCTC9695</strain>
    </source>
</reference>
<keyword evidence="17" id="KW-1185">Reference proteome</keyword>
<feature type="domain" description="Radical SAM core" evidence="13">
    <location>
        <begin position="94"/>
        <end position="320"/>
    </location>
</feature>
<dbReference type="RefSeq" id="WP_043613909.1">
    <property type="nucleotide sequence ID" value="NZ_JBHDKE010000011.1"/>
</dbReference>
<dbReference type="InterPro" id="IPR004383">
    <property type="entry name" value="rRNA_lsu_MTrfase_RlmN/Cfr"/>
</dbReference>
<dbReference type="Proteomes" id="UP000275777">
    <property type="component" value="Chromosome"/>
</dbReference>
<dbReference type="PANTHER" id="PTHR30544:SF5">
    <property type="entry name" value="RADICAL SAM CORE DOMAIN-CONTAINING PROTEIN"/>
    <property type="match status" value="1"/>
</dbReference>
<dbReference type="InterPro" id="IPR058240">
    <property type="entry name" value="rSAM_sf"/>
</dbReference>
<dbReference type="PIRSF" id="PIRSF006004">
    <property type="entry name" value="CHP00048"/>
    <property type="match status" value="1"/>
</dbReference>
<accession>A0A1R0MEG3</accession>
<comment type="similarity">
    <text evidence="3">Belongs to the radical SAM superfamily. RlmN family.</text>
</comment>
<keyword evidence="9" id="KW-0479">Metal-binding</keyword>
<evidence type="ECO:0000259" key="13">
    <source>
        <dbReference type="PROSITE" id="PS51918"/>
    </source>
</evidence>
<reference evidence="14 17" key="1">
    <citation type="submission" date="2017-05" db="EMBL/GenBank/DDBJ databases">
        <title>Chromobacterium violaceum GHPS1 isolated from Hydrocarbon polluted soil in French Guiana display an awesome secondary metabolite arsenal and a battery of drug and heavy-metal-resistance and detoxification of xenobiotics proteins.</title>
        <authorList>
            <person name="Belbahri L."/>
        </authorList>
    </citation>
    <scope>NUCLEOTIDE SEQUENCE [LARGE SCALE GENOMIC DNA]</scope>
    <source>
        <strain evidence="14 17">GHPS1</strain>
    </source>
</reference>
<dbReference type="SUPFAM" id="SSF102114">
    <property type="entry name" value="Radical SAM enzymes"/>
    <property type="match status" value="1"/>
</dbReference>
<dbReference type="InterPro" id="IPR013785">
    <property type="entry name" value="Aldolase_TIM"/>
</dbReference>